<keyword evidence="2" id="KW-1185">Reference proteome</keyword>
<name>A0ACD5C5D3_9SPHI</name>
<protein>
    <submittedName>
        <fullName evidence="1">Helix-turn-helix transcriptional regulator</fullName>
    </submittedName>
</protein>
<evidence type="ECO:0000313" key="1">
    <source>
        <dbReference type="EMBL" id="WZN56958.1"/>
    </source>
</evidence>
<evidence type="ECO:0000313" key="2">
    <source>
        <dbReference type="Proteomes" id="UP001485301"/>
    </source>
</evidence>
<dbReference type="EMBL" id="CP151087">
    <property type="protein sequence ID" value="WZN56958.1"/>
    <property type="molecule type" value="Genomic_DNA"/>
</dbReference>
<accession>A0ACD5C5D3</accession>
<gene>
    <name evidence="1" type="ORF">AACH28_05325</name>
</gene>
<reference evidence="1" key="1">
    <citation type="submission" date="2024-04" db="EMBL/GenBank/DDBJ databases">
        <title>Complete genome sequence of Sphingobacterium thalpophiium BAA-1094.</title>
        <authorList>
            <person name="Adaikpoh B.I."/>
        </authorList>
    </citation>
    <scope>NUCLEOTIDE SEQUENCE</scope>
    <source>
        <strain evidence="1">BAA-1094</strain>
    </source>
</reference>
<dbReference type="Proteomes" id="UP001485301">
    <property type="component" value="Chromosome"/>
</dbReference>
<proteinExistence type="predicted"/>
<organism evidence="1 2">
    <name type="scientific">Sphingobacterium thalpophilum</name>
    <dbReference type="NCBI Taxonomy" id="259"/>
    <lineage>
        <taxon>Bacteria</taxon>
        <taxon>Pseudomonadati</taxon>
        <taxon>Bacteroidota</taxon>
        <taxon>Sphingobacteriia</taxon>
        <taxon>Sphingobacteriales</taxon>
        <taxon>Sphingobacteriaceae</taxon>
        <taxon>Sphingobacterium</taxon>
    </lineage>
</organism>
<sequence>MNSYDIKLEFGKQAKKYRLHFGLSQIEAADLSEMSPSEYSDLENGTTNYNVEKLQSVSSIYGLFYYQMGNPACKFPAFSKLPEVTKTKINSREKPLTVYNERFIIEHLTIIFSNMSEKSEFLIKDINSKIVEQFAVSYDNEEISGTISKNFAGSIVKTDKKQIDKKGRGAKPFYFMIIKSLSNDIVQEAIQSIENEKLKDSNGKKLNPK</sequence>